<dbReference type="GO" id="GO:0003983">
    <property type="term" value="F:UTP:glucose-1-phosphate uridylyltransferase activity"/>
    <property type="evidence" value="ECO:0007669"/>
    <property type="project" value="UniProtKB-EC"/>
</dbReference>
<reference evidence="10" key="1">
    <citation type="journal article" date="2019" name="Int. J. Syst. Evol. Microbiol.">
        <title>The Global Catalogue of Microorganisms (GCM) 10K type strain sequencing project: providing services to taxonomists for standard genome sequencing and annotation.</title>
        <authorList>
            <consortium name="The Broad Institute Genomics Platform"/>
            <consortium name="The Broad Institute Genome Sequencing Center for Infectious Disease"/>
            <person name="Wu L."/>
            <person name="Ma J."/>
        </authorList>
    </citation>
    <scope>NUCLEOTIDE SEQUENCE [LARGE SCALE GENOMIC DNA]</scope>
    <source>
        <strain evidence="10">KCTC 42986</strain>
    </source>
</reference>
<keyword evidence="10" id="KW-1185">Reference proteome</keyword>
<dbReference type="Pfam" id="PF00483">
    <property type="entry name" value="NTP_transferase"/>
    <property type="match status" value="1"/>
</dbReference>
<evidence type="ECO:0000313" key="9">
    <source>
        <dbReference type="EMBL" id="MFC3108864.1"/>
    </source>
</evidence>
<evidence type="ECO:0000256" key="3">
    <source>
        <dbReference type="ARBA" id="ARBA00019048"/>
    </source>
</evidence>
<dbReference type="NCBIfam" id="TIGR01099">
    <property type="entry name" value="galU"/>
    <property type="match status" value="1"/>
</dbReference>
<dbReference type="RefSeq" id="WP_390331717.1">
    <property type="nucleotide sequence ID" value="NZ_JBHRTP010000038.1"/>
</dbReference>
<comment type="catalytic activity">
    <reaction evidence="6 7">
        <text>alpha-D-glucose 1-phosphate + UTP + H(+) = UDP-alpha-D-glucose + diphosphate</text>
        <dbReference type="Rhea" id="RHEA:19889"/>
        <dbReference type="ChEBI" id="CHEBI:15378"/>
        <dbReference type="ChEBI" id="CHEBI:33019"/>
        <dbReference type="ChEBI" id="CHEBI:46398"/>
        <dbReference type="ChEBI" id="CHEBI:58601"/>
        <dbReference type="ChEBI" id="CHEBI:58885"/>
        <dbReference type="EC" id="2.7.7.9"/>
    </reaction>
</comment>
<dbReference type="SUPFAM" id="SSF53448">
    <property type="entry name" value="Nucleotide-diphospho-sugar transferases"/>
    <property type="match status" value="1"/>
</dbReference>
<dbReference type="InterPro" id="IPR005771">
    <property type="entry name" value="GalU_uridylyltTrfase_bac/arc"/>
</dbReference>
<dbReference type="CDD" id="cd02541">
    <property type="entry name" value="UGPase_prokaryotic"/>
    <property type="match status" value="1"/>
</dbReference>
<keyword evidence="4 7" id="KW-0808">Transferase</keyword>
<comment type="similarity">
    <text evidence="1 7">Belongs to the UDPGP type 2 family.</text>
</comment>
<dbReference type="EMBL" id="JBHRTP010000038">
    <property type="protein sequence ID" value="MFC3108864.1"/>
    <property type="molecule type" value="Genomic_DNA"/>
</dbReference>
<evidence type="ECO:0000313" key="10">
    <source>
        <dbReference type="Proteomes" id="UP001595530"/>
    </source>
</evidence>
<evidence type="ECO:0000259" key="8">
    <source>
        <dbReference type="Pfam" id="PF00483"/>
    </source>
</evidence>
<proteinExistence type="inferred from homology"/>
<evidence type="ECO:0000256" key="2">
    <source>
        <dbReference type="ARBA" id="ARBA00012415"/>
    </source>
</evidence>
<dbReference type="InterPro" id="IPR005835">
    <property type="entry name" value="NTP_transferase_dom"/>
</dbReference>
<gene>
    <name evidence="9" type="primary">galU</name>
    <name evidence="9" type="ORF">ACFOFO_12985</name>
</gene>
<dbReference type="EC" id="2.7.7.9" evidence="2 7"/>
<comment type="caution">
    <text evidence="9">The sequence shown here is derived from an EMBL/GenBank/DDBJ whole genome shotgun (WGS) entry which is preliminary data.</text>
</comment>
<evidence type="ECO:0000256" key="6">
    <source>
        <dbReference type="ARBA" id="ARBA00048128"/>
    </source>
</evidence>
<evidence type="ECO:0000256" key="1">
    <source>
        <dbReference type="ARBA" id="ARBA00006890"/>
    </source>
</evidence>
<protein>
    <recommendedName>
        <fullName evidence="3 7">UTP--glucose-1-phosphate uridylyltransferase</fullName>
        <ecNumber evidence="2 7">2.7.7.9</ecNumber>
    </recommendedName>
    <alternativeName>
        <fullName evidence="7">UDP-glucose pyrophosphorylase</fullName>
    </alternativeName>
</protein>
<evidence type="ECO:0000256" key="5">
    <source>
        <dbReference type="ARBA" id="ARBA00022695"/>
    </source>
</evidence>
<dbReference type="Gene3D" id="3.90.550.10">
    <property type="entry name" value="Spore Coat Polysaccharide Biosynthesis Protein SpsA, Chain A"/>
    <property type="match status" value="1"/>
</dbReference>
<dbReference type="PANTHER" id="PTHR43197">
    <property type="entry name" value="UTP--GLUCOSE-1-PHOSPHATE URIDYLYLTRANSFERASE"/>
    <property type="match status" value="1"/>
</dbReference>
<dbReference type="InterPro" id="IPR029044">
    <property type="entry name" value="Nucleotide-diphossugar_trans"/>
</dbReference>
<keyword evidence="5 7" id="KW-0548">Nucleotidyltransferase</keyword>
<organism evidence="9 10">
    <name type="scientific">Undibacterium arcticum</name>
    <dbReference type="NCBI Taxonomy" id="1762892"/>
    <lineage>
        <taxon>Bacteria</taxon>
        <taxon>Pseudomonadati</taxon>
        <taxon>Pseudomonadota</taxon>
        <taxon>Betaproteobacteria</taxon>
        <taxon>Burkholderiales</taxon>
        <taxon>Oxalobacteraceae</taxon>
        <taxon>Undibacterium</taxon>
    </lineage>
</organism>
<dbReference type="PANTHER" id="PTHR43197:SF1">
    <property type="entry name" value="UTP--GLUCOSE-1-PHOSPHATE URIDYLYLTRANSFERASE"/>
    <property type="match status" value="1"/>
</dbReference>
<name>A0ABV7F1D7_9BURK</name>
<sequence length="295" mass="32181">MKPIRKAVFPVAGLGSRFLPATKAQPKEMLPVVDKPLIQYAVEEAVAAGINEMIFITGRNKRAIEDHFDKAYELETELEAAGKIALLESIQNVVPKHITCIYIRQSAPLGLGHAVLCARPVVGDEPFAVLLADDLMDVDVGQRPVLAQMTNVYAEEGVSLLAVQDVPRADTRNYGIVSVSPHRPNLERVNSMVEKPAPEDAPSTLAVVGRYILSAKIFDHLEKLGKGVGGEIQLTDGIVALMQHESVMAYRYQGQRYDCGSKLGYLKATLALGLKHPETAKAFSAYLNETYSART</sequence>
<accession>A0ABV7F1D7</accession>
<dbReference type="Proteomes" id="UP001595530">
    <property type="component" value="Unassembled WGS sequence"/>
</dbReference>
<evidence type="ECO:0000256" key="4">
    <source>
        <dbReference type="ARBA" id="ARBA00022679"/>
    </source>
</evidence>
<feature type="domain" description="Nucleotidyl transferase" evidence="8">
    <location>
        <begin position="11"/>
        <end position="270"/>
    </location>
</feature>
<evidence type="ECO:0000256" key="7">
    <source>
        <dbReference type="RuleBase" id="RU361259"/>
    </source>
</evidence>